<keyword evidence="10 11" id="KW-0998">Cell outer membrane</keyword>
<feature type="domain" description="TonB-dependent receptor-like beta-barrel" evidence="14">
    <location>
        <begin position="190"/>
        <end position="611"/>
    </location>
</feature>
<feature type="domain" description="TonB-dependent receptor plug" evidence="15">
    <location>
        <begin position="54"/>
        <end position="162"/>
    </location>
</feature>
<evidence type="ECO:0000256" key="2">
    <source>
        <dbReference type="ARBA" id="ARBA00009810"/>
    </source>
</evidence>
<evidence type="ECO:0000259" key="14">
    <source>
        <dbReference type="Pfam" id="PF00593"/>
    </source>
</evidence>
<keyword evidence="8 11" id="KW-0472">Membrane</keyword>
<feature type="chain" id="PRO_5026766649" evidence="13">
    <location>
        <begin position="23"/>
        <end position="640"/>
    </location>
</feature>
<dbReference type="InterPro" id="IPR012910">
    <property type="entry name" value="Plug_dom"/>
</dbReference>
<evidence type="ECO:0000256" key="13">
    <source>
        <dbReference type="SAM" id="SignalP"/>
    </source>
</evidence>
<keyword evidence="9 16" id="KW-0675">Receptor</keyword>
<keyword evidence="6 13" id="KW-0732">Signal</keyword>
<evidence type="ECO:0000256" key="11">
    <source>
        <dbReference type="PROSITE-ProRule" id="PRU01360"/>
    </source>
</evidence>
<evidence type="ECO:0000256" key="5">
    <source>
        <dbReference type="ARBA" id="ARBA00022692"/>
    </source>
</evidence>
<dbReference type="AlphaFoldDB" id="A0A6N9HEY8"/>
<dbReference type="Pfam" id="PF00593">
    <property type="entry name" value="TonB_dep_Rec_b-barrel"/>
    <property type="match status" value="1"/>
</dbReference>
<protein>
    <submittedName>
        <fullName evidence="16">TonB-dependent receptor</fullName>
    </submittedName>
</protein>
<keyword evidence="17" id="KW-1185">Reference proteome</keyword>
<dbReference type="PANTHER" id="PTHR30069:SF29">
    <property type="entry name" value="HEMOGLOBIN AND HEMOGLOBIN-HAPTOGLOBIN-BINDING PROTEIN 1-RELATED"/>
    <property type="match status" value="1"/>
</dbReference>
<evidence type="ECO:0000259" key="15">
    <source>
        <dbReference type="Pfam" id="PF07715"/>
    </source>
</evidence>
<reference evidence="16 17" key="1">
    <citation type="submission" date="2019-12" db="EMBL/GenBank/DDBJ databases">
        <title>Novel species isolated from a subtropical stream in China.</title>
        <authorList>
            <person name="Lu H."/>
        </authorList>
    </citation>
    <scope>NUCLEOTIDE SEQUENCE [LARGE SCALE GENOMIC DNA]</scope>
    <source>
        <strain evidence="16 17">DS3</strain>
    </source>
</reference>
<keyword evidence="4 11" id="KW-1134">Transmembrane beta strand</keyword>
<dbReference type="PANTHER" id="PTHR30069">
    <property type="entry name" value="TONB-DEPENDENT OUTER MEMBRANE RECEPTOR"/>
    <property type="match status" value="1"/>
</dbReference>
<evidence type="ECO:0000256" key="3">
    <source>
        <dbReference type="ARBA" id="ARBA00022448"/>
    </source>
</evidence>
<evidence type="ECO:0000256" key="6">
    <source>
        <dbReference type="ARBA" id="ARBA00022729"/>
    </source>
</evidence>
<dbReference type="EMBL" id="WWCJ01000005">
    <property type="protein sequence ID" value="MYN02151.1"/>
    <property type="molecule type" value="Genomic_DNA"/>
</dbReference>
<keyword evidence="7 12" id="KW-0798">TonB box</keyword>
<name>A0A6N9HEY8_9BURK</name>
<dbReference type="Pfam" id="PF07715">
    <property type="entry name" value="Plug"/>
    <property type="match status" value="1"/>
</dbReference>
<dbReference type="Proteomes" id="UP000448575">
    <property type="component" value="Unassembled WGS sequence"/>
</dbReference>
<comment type="similarity">
    <text evidence="2 11 12">Belongs to the TonB-dependent receptor family.</text>
</comment>
<evidence type="ECO:0000313" key="17">
    <source>
        <dbReference type="Proteomes" id="UP000448575"/>
    </source>
</evidence>
<evidence type="ECO:0000256" key="9">
    <source>
        <dbReference type="ARBA" id="ARBA00023170"/>
    </source>
</evidence>
<organism evidence="16 17">
    <name type="scientific">Pseudoduganella guangdongensis</name>
    <dbReference type="NCBI Taxonomy" id="2692179"/>
    <lineage>
        <taxon>Bacteria</taxon>
        <taxon>Pseudomonadati</taxon>
        <taxon>Pseudomonadota</taxon>
        <taxon>Betaproteobacteria</taxon>
        <taxon>Burkholderiales</taxon>
        <taxon>Oxalobacteraceae</taxon>
        <taxon>Telluria group</taxon>
        <taxon>Pseudoduganella</taxon>
    </lineage>
</organism>
<dbReference type="GO" id="GO:0009279">
    <property type="term" value="C:cell outer membrane"/>
    <property type="evidence" value="ECO:0007669"/>
    <property type="project" value="UniProtKB-SubCell"/>
</dbReference>
<comment type="subcellular location">
    <subcellularLocation>
        <location evidence="1 11">Cell outer membrane</location>
        <topology evidence="1 11">Multi-pass membrane protein</topology>
    </subcellularLocation>
</comment>
<gene>
    <name evidence="16" type="ORF">GTP41_08545</name>
</gene>
<comment type="caution">
    <text evidence="16">The sequence shown here is derived from an EMBL/GenBank/DDBJ whole genome shotgun (WGS) entry which is preliminary data.</text>
</comment>
<dbReference type="InterPro" id="IPR000531">
    <property type="entry name" value="Beta-barrel_TonB"/>
</dbReference>
<evidence type="ECO:0000256" key="7">
    <source>
        <dbReference type="ARBA" id="ARBA00023077"/>
    </source>
</evidence>
<dbReference type="GO" id="GO:0015344">
    <property type="term" value="F:siderophore uptake transmembrane transporter activity"/>
    <property type="evidence" value="ECO:0007669"/>
    <property type="project" value="TreeGrafter"/>
</dbReference>
<dbReference type="PROSITE" id="PS52016">
    <property type="entry name" value="TONB_DEPENDENT_REC_3"/>
    <property type="match status" value="1"/>
</dbReference>
<accession>A0A6N9HEY8</accession>
<dbReference type="GO" id="GO:0044718">
    <property type="term" value="P:siderophore transmembrane transport"/>
    <property type="evidence" value="ECO:0007669"/>
    <property type="project" value="TreeGrafter"/>
</dbReference>
<dbReference type="Gene3D" id="2.170.130.10">
    <property type="entry name" value="TonB-dependent receptor, plug domain"/>
    <property type="match status" value="1"/>
</dbReference>
<dbReference type="RefSeq" id="WP_161025149.1">
    <property type="nucleotide sequence ID" value="NZ_WWCJ01000005.1"/>
</dbReference>
<proteinExistence type="inferred from homology"/>
<dbReference type="Gene3D" id="2.40.170.20">
    <property type="entry name" value="TonB-dependent receptor, beta-barrel domain"/>
    <property type="match status" value="1"/>
</dbReference>
<dbReference type="InterPro" id="IPR037066">
    <property type="entry name" value="Plug_dom_sf"/>
</dbReference>
<dbReference type="InterPro" id="IPR036942">
    <property type="entry name" value="Beta-barrel_TonB_sf"/>
</dbReference>
<keyword evidence="5 11" id="KW-0812">Transmembrane</keyword>
<evidence type="ECO:0000256" key="4">
    <source>
        <dbReference type="ARBA" id="ARBA00022452"/>
    </source>
</evidence>
<evidence type="ECO:0000256" key="10">
    <source>
        <dbReference type="ARBA" id="ARBA00023237"/>
    </source>
</evidence>
<evidence type="ECO:0000256" key="8">
    <source>
        <dbReference type="ARBA" id="ARBA00023136"/>
    </source>
</evidence>
<dbReference type="SUPFAM" id="SSF56935">
    <property type="entry name" value="Porins"/>
    <property type="match status" value="1"/>
</dbReference>
<sequence>MNKKPRSLLLLAVLSMAPAAHAAALADGDIADLTLEQLNEIVITSVTRQEERLNNAAASVFIISATDIRRSGVRSLPEALRMAPNLEVARVDARNYAISARGFNNPFANKLLVLIDGRSVYSPFFSAVFWDAQGVVMEDIERIEVISGPGSTIWGVNAVNGVINVITRHARDSQGTLLSLAGSRGEGDATLRFGGRLAGGGNYRAYAQAMALEDTDSAAGLNTFTGMQRRQAGFRADWDMLHGGLTVSGDVYQANLGQLNTRDIRIAGANLLARYTRQFSDEMGLRLQLNLDHTERNQPLNYVDRLDTIELEGQHDVRLGAHKLSWGGGYRHSRDDNTPGPGYGFWPYHRNLHWGSLFVQDEITLAPSLRATGGVKIEHNTYTGSEWLPTLRLAWSPDQRHTLWGALSRTVRSPARVDRDIVAPPKPIVIGGVPRFGLGTSPDFVSETANVLEVGYRAQPAHNWSWSATAWLADYDKLRTLEPNSIAGAYRGSLEFRNMAQGRTRGIEFWARWQPALRWRLNAGLTVQDVDLWTRPGSMDATTAGLAINDPSSYWQLRSSHELGDTMQLDWTLRYTGSLPRPSVPSYHELDVNWVWKVRPQIELALAGHNLLHARHAEFGALPGRSVIERRAVLKLTMRY</sequence>
<evidence type="ECO:0000256" key="12">
    <source>
        <dbReference type="RuleBase" id="RU003357"/>
    </source>
</evidence>
<feature type="signal peptide" evidence="13">
    <location>
        <begin position="1"/>
        <end position="22"/>
    </location>
</feature>
<dbReference type="InterPro" id="IPR039426">
    <property type="entry name" value="TonB-dep_rcpt-like"/>
</dbReference>
<evidence type="ECO:0000313" key="16">
    <source>
        <dbReference type="EMBL" id="MYN02151.1"/>
    </source>
</evidence>
<evidence type="ECO:0000256" key="1">
    <source>
        <dbReference type="ARBA" id="ARBA00004571"/>
    </source>
</evidence>
<keyword evidence="3 11" id="KW-0813">Transport</keyword>